<evidence type="ECO:0000313" key="2">
    <source>
        <dbReference type="Proteomes" id="UP001162992"/>
    </source>
</evidence>
<sequence length="101" mass="11376">MIALELKAEGKQGSCVDANRKASRTEDMKKTVKRSLTEGHLNAKEKRSWNQSNLMTGPKREKKTRKPKGRRISTHQSTKEIAKGPEGRHSPETDRIPLGRA</sequence>
<dbReference type="Proteomes" id="UP001162992">
    <property type="component" value="Chromosome 10"/>
</dbReference>
<evidence type="ECO:0000313" key="1">
    <source>
        <dbReference type="EMBL" id="KAJ7541536.1"/>
    </source>
</evidence>
<reference evidence="2" key="1">
    <citation type="journal article" date="2024" name="Proc. Natl. Acad. Sci. U.S.A.">
        <title>Extraordinary preservation of gene collinearity over three hundred million years revealed in homosporous lycophytes.</title>
        <authorList>
            <person name="Li C."/>
            <person name="Wickell D."/>
            <person name="Kuo L.Y."/>
            <person name="Chen X."/>
            <person name="Nie B."/>
            <person name="Liao X."/>
            <person name="Peng D."/>
            <person name="Ji J."/>
            <person name="Jenkins J."/>
            <person name="Williams M."/>
            <person name="Shu S."/>
            <person name="Plott C."/>
            <person name="Barry K."/>
            <person name="Rajasekar S."/>
            <person name="Grimwood J."/>
            <person name="Han X."/>
            <person name="Sun S."/>
            <person name="Hou Z."/>
            <person name="He W."/>
            <person name="Dai G."/>
            <person name="Sun C."/>
            <person name="Schmutz J."/>
            <person name="Leebens-Mack J.H."/>
            <person name="Li F.W."/>
            <person name="Wang L."/>
        </authorList>
    </citation>
    <scope>NUCLEOTIDE SEQUENCE [LARGE SCALE GENOMIC DNA]</scope>
    <source>
        <strain evidence="2">cv. PW_Plant_1</strain>
    </source>
</reference>
<dbReference type="EMBL" id="CM055101">
    <property type="protein sequence ID" value="KAJ7541536.1"/>
    <property type="molecule type" value="Genomic_DNA"/>
</dbReference>
<proteinExistence type="predicted"/>
<accession>A0ACC2CHV8</accession>
<comment type="caution">
    <text evidence="1">The sequence shown here is derived from an EMBL/GenBank/DDBJ whole genome shotgun (WGS) entry which is preliminary data.</text>
</comment>
<organism evidence="1 2">
    <name type="scientific">Diphasiastrum complanatum</name>
    <name type="common">Issler's clubmoss</name>
    <name type="synonym">Lycopodium complanatum</name>
    <dbReference type="NCBI Taxonomy" id="34168"/>
    <lineage>
        <taxon>Eukaryota</taxon>
        <taxon>Viridiplantae</taxon>
        <taxon>Streptophyta</taxon>
        <taxon>Embryophyta</taxon>
        <taxon>Tracheophyta</taxon>
        <taxon>Lycopodiopsida</taxon>
        <taxon>Lycopodiales</taxon>
        <taxon>Lycopodiaceae</taxon>
        <taxon>Lycopodioideae</taxon>
        <taxon>Diphasiastrum</taxon>
    </lineage>
</organism>
<gene>
    <name evidence="1" type="ORF">O6H91_10G064400</name>
</gene>
<keyword evidence="2" id="KW-1185">Reference proteome</keyword>
<name>A0ACC2CHV8_DIPCM</name>
<protein>
    <submittedName>
        <fullName evidence="1">Uncharacterized protein</fullName>
    </submittedName>
</protein>